<dbReference type="Pfam" id="PF20703">
    <property type="entry name" value="nSTAND1"/>
    <property type="match status" value="1"/>
</dbReference>
<protein>
    <recommendedName>
        <fullName evidence="2">Novel STAND NTPase 1 domain-containing protein</fullName>
    </recommendedName>
</protein>
<feature type="domain" description="Novel STAND NTPase 1" evidence="2">
    <location>
        <begin position="32"/>
        <end position="70"/>
    </location>
</feature>
<feature type="region of interest" description="Disordered" evidence="1">
    <location>
        <begin position="116"/>
        <end position="195"/>
    </location>
</feature>
<comment type="caution">
    <text evidence="3">The sequence shown here is derived from an EMBL/GenBank/DDBJ whole genome shotgun (WGS) entry which is preliminary data.</text>
</comment>
<evidence type="ECO:0000313" key="3">
    <source>
        <dbReference type="EMBL" id="MEZ3183166.1"/>
    </source>
</evidence>
<accession>A0ABV4J8E8</accession>
<keyword evidence="4" id="KW-1185">Reference proteome</keyword>
<evidence type="ECO:0000313" key="4">
    <source>
        <dbReference type="Proteomes" id="UP001567537"/>
    </source>
</evidence>
<dbReference type="Proteomes" id="UP001567537">
    <property type="component" value="Unassembled WGS sequence"/>
</dbReference>
<evidence type="ECO:0000256" key="1">
    <source>
        <dbReference type="SAM" id="MobiDB-lite"/>
    </source>
</evidence>
<feature type="compositionally biased region" description="Low complexity" evidence="1">
    <location>
        <begin position="117"/>
        <end position="139"/>
    </location>
</feature>
<dbReference type="InterPro" id="IPR049052">
    <property type="entry name" value="nSTAND1"/>
</dbReference>
<organism evidence="3 4">
    <name type="scientific">Streptomyces pimonensis</name>
    <dbReference type="NCBI Taxonomy" id="2860288"/>
    <lineage>
        <taxon>Bacteria</taxon>
        <taxon>Bacillati</taxon>
        <taxon>Actinomycetota</taxon>
        <taxon>Actinomycetes</taxon>
        <taxon>Kitasatosporales</taxon>
        <taxon>Streptomycetaceae</taxon>
        <taxon>Streptomyces</taxon>
    </lineage>
</organism>
<dbReference type="EMBL" id="JAHWZY010000075">
    <property type="protein sequence ID" value="MEZ3183166.1"/>
    <property type="molecule type" value="Genomic_DNA"/>
</dbReference>
<name>A0ABV4J8E8_9ACTN</name>
<reference evidence="3 4" key="1">
    <citation type="journal article" date="2021" name="Res Sq">
        <title>Streptomyces Pimoensis sp. nov., Isolated From the Taklimakan Desert in Xinjiang, China.</title>
        <authorList>
            <person name="Zhang P."/>
            <person name="Luo X."/>
            <person name="Luo X."/>
            <person name="Liu Z."/>
            <person name="Xia Z."/>
            <person name="Wan C."/>
            <person name="zhang L."/>
        </authorList>
    </citation>
    <scope>NUCLEOTIDE SEQUENCE [LARGE SCALE GENOMIC DNA]</scope>
    <source>
        <strain evidence="3 4">TRM75549</strain>
    </source>
</reference>
<proteinExistence type="predicted"/>
<feature type="compositionally biased region" description="Basic and acidic residues" evidence="1">
    <location>
        <begin position="182"/>
        <end position="195"/>
    </location>
</feature>
<evidence type="ECO:0000259" key="2">
    <source>
        <dbReference type="Pfam" id="PF20703"/>
    </source>
</evidence>
<sequence length="195" mass="21871">MYDGGADDTSDPLPGTINSKIISDRSANVTMPRFEPDDRDRFFGRDELVTEVRRMTTEHRFSAVFGPSGSRQLLVLADRAYQGADTTVRTPYYRHHELPEHYQKYNRNHARLEHRANAPSPASSNGGSSARPGAAPTASDAPPLPFTPSRSPGAQDEKHSVTRPADLRFLLGQRRRPFSMLRDVESRSTRERPLL</sequence>
<gene>
    <name evidence="3" type="ORF">KYY02_32255</name>
</gene>